<dbReference type="SUPFAM" id="SSF55469">
    <property type="entry name" value="FMN-dependent nitroreductase-like"/>
    <property type="match status" value="1"/>
</dbReference>
<dbReference type="GO" id="GO:0016491">
    <property type="term" value="F:oxidoreductase activity"/>
    <property type="evidence" value="ECO:0007669"/>
    <property type="project" value="InterPro"/>
</dbReference>
<name>A0A367ZV35_9BACT</name>
<protein>
    <submittedName>
        <fullName evidence="2">Nitroreductase</fullName>
    </submittedName>
</protein>
<dbReference type="AlphaFoldDB" id="A0A367ZV35"/>
<evidence type="ECO:0000313" key="3">
    <source>
        <dbReference type="Proteomes" id="UP000252355"/>
    </source>
</evidence>
<dbReference type="Proteomes" id="UP000252355">
    <property type="component" value="Unassembled WGS sequence"/>
</dbReference>
<sequence length="208" mass="23098">MDPTTFSAFRDLVTSRRSVRRFAPKAVDPALITAVMEAIRFSPSPTNRMCFRFVGVTDPLLLQSMKNDVMLQVEEVSKTLDREAAETFREYARWFSFFDQAPLAIVGLFRVFASRLPGGTGTEPSIEGLAEVQAFGGAVHALMLGLHAQGLGSCWMSGPLIAESQIERLLHVERPWRVGAVIPVGWPEKMPAVPRKPELGTFFSWFPA</sequence>
<evidence type="ECO:0000313" key="2">
    <source>
        <dbReference type="EMBL" id="RCK81579.1"/>
    </source>
</evidence>
<dbReference type="InterPro" id="IPR029479">
    <property type="entry name" value="Nitroreductase"/>
</dbReference>
<dbReference type="InterPro" id="IPR000415">
    <property type="entry name" value="Nitroreductase-like"/>
</dbReference>
<dbReference type="PANTHER" id="PTHR23026">
    <property type="entry name" value="NADPH NITROREDUCTASE"/>
    <property type="match status" value="1"/>
</dbReference>
<gene>
    <name evidence="2" type="ORF">OZSIB_0713</name>
</gene>
<comment type="caution">
    <text evidence="2">The sequence shown here is derived from an EMBL/GenBank/DDBJ whole genome shotgun (WGS) entry which is preliminary data.</text>
</comment>
<dbReference type="EMBL" id="QOQW01000001">
    <property type="protein sequence ID" value="RCK81579.1"/>
    <property type="molecule type" value="Genomic_DNA"/>
</dbReference>
<proteinExistence type="predicted"/>
<feature type="domain" description="Nitroreductase" evidence="1">
    <location>
        <begin position="14"/>
        <end position="186"/>
    </location>
</feature>
<reference evidence="2 3" key="1">
    <citation type="submission" date="2018-05" db="EMBL/GenBank/DDBJ databases">
        <title>A metagenomic window into the 2 km-deep terrestrial subsurface aquifer revealed taxonomically and functionally diverse microbial community comprising novel uncultured bacterial lineages.</title>
        <authorList>
            <person name="Kadnikov V.V."/>
            <person name="Mardanov A.V."/>
            <person name="Beletsky A.V."/>
            <person name="Banks D."/>
            <person name="Pimenov N.V."/>
            <person name="Frank Y.A."/>
            <person name="Karnachuk O.V."/>
            <person name="Ravin N.V."/>
        </authorList>
    </citation>
    <scope>NUCLEOTIDE SEQUENCE [LARGE SCALE GENOMIC DNA]</scope>
    <source>
        <strain evidence="2">BY5</strain>
    </source>
</reference>
<organism evidence="2 3">
    <name type="scientific">Candidatus Ozemobacter sibiricus</name>
    <dbReference type="NCBI Taxonomy" id="2268124"/>
    <lineage>
        <taxon>Bacteria</taxon>
        <taxon>Candidatus Ozemobacteria</taxon>
        <taxon>Candidatus Ozemobacterales</taxon>
        <taxon>Candidatus Ozemobacteraceae</taxon>
        <taxon>Candidatus Ozemobacter</taxon>
    </lineage>
</organism>
<dbReference type="InterPro" id="IPR050627">
    <property type="entry name" value="Nitroreductase/BluB"/>
</dbReference>
<evidence type="ECO:0000259" key="1">
    <source>
        <dbReference type="Pfam" id="PF00881"/>
    </source>
</evidence>
<dbReference type="PANTHER" id="PTHR23026:SF123">
    <property type="entry name" value="NAD(P)H NITROREDUCTASE RV3131-RELATED"/>
    <property type="match status" value="1"/>
</dbReference>
<dbReference type="Gene3D" id="3.40.109.10">
    <property type="entry name" value="NADH Oxidase"/>
    <property type="match status" value="1"/>
</dbReference>
<accession>A0A367ZV35</accession>
<dbReference type="Pfam" id="PF00881">
    <property type="entry name" value="Nitroreductase"/>
    <property type="match status" value="1"/>
</dbReference>